<evidence type="ECO:0000256" key="1">
    <source>
        <dbReference type="SAM" id="Phobius"/>
    </source>
</evidence>
<sequence length="111" mass="12129">MAVIRFFFRLFSVLALAVAVIMAVIDATRSVAANDIVLTPLGSSWYAVSPDTLNLAQAMVQRYLLPAIWDPVVVTILTLPGFAVFLVLSLLFYLIGRRPSRRLGRLGHVGG</sequence>
<dbReference type="STRING" id="1670800.BSQ44_03005"/>
<keyword evidence="1" id="KW-1133">Transmembrane helix</keyword>
<keyword evidence="1" id="KW-0812">Transmembrane</keyword>
<keyword evidence="3" id="KW-1185">Reference proteome</keyword>
<proteinExistence type="predicted"/>
<feature type="transmembrane region" description="Helical" evidence="1">
    <location>
        <begin position="72"/>
        <end position="95"/>
    </location>
</feature>
<dbReference type="EMBL" id="CP018171">
    <property type="protein sequence ID" value="APH70466.1"/>
    <property type="molecule type" value="Genomic_DNA"/>
</dbReference>
<accession>A0A1L3SM33</accession>
<reference evidence="3" key="1">
    <citation type="submission" date="2016-11" db="EMBL/GenBank/DDBJ databases">
        <title>Mesorhizobium oceanicum sp. nov., isolated from deep seawater in South China Sea.</title>
        <authorList>
            <person name="Fu G.-Y."/>
        </authorList>
    </citation>
    <scope>NUCLEOTIDE SEQUENCE [LARGE SCALE GENOMIC DNA]</scope>
    <source>
        <strain evidence="3">B7</strain>
    </source>
</reference>
<dbReference type="KEGG" id="meso:BSQ44_03005"/>
<dbReference type="AlphaFoldDB" id="A0A1L3SM33"/>
<evidence type="ECO:0000313" key="2">
    <source>
        <dbReference type="EMBL" id="APH70466.1"/>
    </source>
</evidence>
<name>A0A1L3SM33_9HYPH</name>
<organism evidence="2 3">
    <name type="scientific">Aquibium oceanicum</name>
    <dbReference type="NCBI Taxonomy" id="1670800"/>
    <lineage>
        <taxon>Bacteria</taxon>
        <taxon>Pseudomonadati</taxon>
        <taxon>Pseudomonadota</taxon>
        <taxon>Alphaproteobacteria</taxon>
        <taxon>Hyphomicrobiales</taxon>
        <taxon>Phyllobacteriaceae</taxon>
        <taxon>Aquibium</taxon>
    </lineage>
</organism>
<gene>
    <name evidence="2" type="ORF">BSQ44_03005</name>
</gene>
<dbReference type="Proteomes" id="UP000182840">
    <property type="component" value="Chromosome"/>
</dbReference>
<dbReference type="RefSeq" id="WP_072601878.1">
    <property type="nucleotide sequence ID" value="NZ_CP018171.1"/>
</dbReference>
<keyword evidence="1" id="KW-0472">Membrane</keyword>
<evidence type="ECO:0000313" key="3">
    <source>
        <dbReference type="Proteomes" id="UP000182840"/>
    </source>
</evidence>
<protein>
    <submittedName>
        <fullName evidence="2">Uncharacterized protein</fullName>
    </submittedName>
</protein>
<dbReference type="OrthoDB" id="7679120at2"/>